<name>A0A6A4JS06_APOLU</name>
<feature type="domain" description="K Homology" evidence="6">
    <location>
        <begin position="136"/>
        <end position="209"/>
    </location>
</feature>
<dbReference type="SUPFAM" id="SSF54791">
    <property type="entry name" value="Eukaryotic type KH-domain (KH-domain type I)"/>
    <property type="match status" value="1"/>
</dbReference>
<dbReference type="CDD" id="cd22392">
    <property type="entry name" value="KH-I_PNO1_rpt2"/>
    <property type="match status" value="1"/>
</dbReference>
<dbReference type="GO" id="GO:0005730">
    <property type="term" value="C:nucleolus"/>
    <property type="evidence" value="ECO:0007669"/>
    <property type="project" value="UniProtKB-SubCell"/>
</dbReference>
<gene>
    <name evidence="7" type="ORF">GE061_016258</name>
</gene>
<dbReference type="EMBL" id="WIXP02000007">
    <property type="protein sequence ID" value="KAF6207809.1"/>
    <property type="molecule type" value="Genomic_DNA"/>
</dbReference>
<feature type="region of interest" description="Disordered" evidence="5">
    <location>
        <begin position="444"/>
        <end position="571"/>
    </location>
</feature>
<dbReference type="PANTHER" id="PTHR12826">
    <property type="entry name" value="RIBONUCLEASE Y"/>
    <property type="match status" value="1"/>
</dbReference>
<organism evidence="7 8">
    <name type="scientific">Apolygus lucorum</name>
    <name type="common">Small green plant bug</name>
    <name type="synonym">Lygocoris lucorum</name>
    <dbReference type="NCBI Taxonomy" id="248454"/>
    <lineage>
        <taxon>Eukaryota</taxon>
        <taxon>Metazoa</taxon>
        <taxon>Ecdysozoa</taxon>
        <taxon>Arthropoda</taxon>
        <taxon>Hexapoda</taxon>
        <taxon>Insecta</taxon>
        <taxon>Pterygota</taxon>
        <taxon>Neoptera</taxon>
        <taxon>Paraneoptera</taxon>
        <taxon>Hemiptera</taxon>
        <taxon>Heteroptera</taxon>
        <taxon>Panheteroptera</taxon>
        <taxon>Cimicomorpha</taxon>
        <taxon>Miridae</taxon>
        <taxon>Mirini</taxon>
        <taxon>Apolygus</taxon>
    </lineage>
</organism>
<dbReference type="AlphaFoldDB" id="A0A6A4JS06"/>
<dbReference type="Gene3D" id="3.30.1370.10">
    <property type="entry name" value="K Homology domain, type 1"/>
    <property type="match status" value="2"/>
</dbReference>
<evidence type="ECO:0000313" key="8">
    <source>
        <dbReference type="Proteomes" id="UP000466442"/>
    </source>
</evidence>
<evidence type="ECO:0000256" key="3">
    <source>
        <dbReference type="ARBA" id="ARBA00022884"/>
    </source>
</evidence>
<proteinExistence type="inferred from homology"/>
<dbReference type="GO" id="GO:0003723">
    <property type="term" value="F:RNA binding"/>
    <property type="evidence" value="ECO:0007669"/>
    <property type="project" value="UniProtKB-KW"/>
</dbReference>
<accession>A0A6A4JS06</accession>
<keyword evidence="3" id="KW-0694">RNA-binding</keyword>
<comment type="similarity">
    <text evidence="2">Belongs to the PNO1 family.</text>
</comment>
<evidence type="ECO:0000313" key="7">
    <source>
        <dbReference type="EMBL" id="KAF6207809.1"/>
    </source>
</evidence>
<dbReference type="InterPro" id="IPR036612">
    <property type="entry name" value="KH_dom_type_1_sf"/>
</dbReference>
<evidence type="ECO:0000256" key="5">
    <source>
        <dbReference type="SAM" id="MobiDB-lite"/>
    </source>
</evidence>
<comment type="caution">
    <text evidence="7">The sequence shown here is derived from an EMBL/GenBank/DDBJ whole genome shotgun (WGS) entry which is preliminary data.</text>
</comment>
<feature type="compositionally biased region" description="Basic and acidic residues" evidence="5">
    <location>
        <begin position="599"/>
        <end position="609"/>
    </location>
</feature>
<sequence>MTANVESEEPKKAMKRVSKKDDMDVEEINGIEGKTKSDASQSKKQRLGQDAVEFRKVPVPKHRFTPLKENWMKIYTPIVQHLKLQVRFNLKSRNVEIRNCPDTEDISHVQKAADFVKAFTYGFEVEDALALLRLENLFVETFEVKDVKTLKGDHLSRAVGRLAGKGGRTKFTIENITKTRIVLADTKVHILGSYQNIQVAMKAICNLILGSPPSKVYGQLRNVANRVGDRLKDPSAPFFSYDKLCTSAMSDQSSDENPDLSLQVSDSKSEEDSQEDDVDPDGSDSEELSERETGAESENEVDSEPQSCLEWVEFNKKVISMRPIFKSAKVQFIHRSSRSIKILRNKKGAPEQVEKNKKKADRLVQEIAYIKRLKRDVIPKFALLHSKEEVTKIVNNADSTMEYRVKAKLASTPKISKAANDYHESHPDWRDSLFKLIQLAGKNMKKKRRKIRGKSNSGSITNEENRQKAKKQSKNFQDVDFDSERFGVSNFPEAPPGFEKSDEENSDDESEEQDQSEGESLEGSDDDSPENLNLRTSKPNFKITLPRSTKSTTVHEEVKSKGNLESREIHTKKILPAKKKLASAQKEFTKVNNKKVVDRNGKIDNDVKFPTKGKGVKTKRQNTGNSSDEDMSESESNTNVDPFFMTSDNKEYKTMWKVEPADSFKNKKPNEPEFMFKNARPFKDVLSGKSKKGPPKAKVAKLDRREKKTTSGKSQAEVPLEKLHPSWQAKKKMGAVAFQGKKVVFDDD</sequence>
<dbReference type="SMART" id="SM00322">
    <property type="entry name" value="KH"/>
    <property type="match status" value="1"/>
</dbReference>
<dbReference type="FunFam" id="3.30.1370.10:FF:000009">
    <property type="entry name" value="RNA-binding protein PNO1"/>
    <property type="match status" value="1"/>
</dbReference>
<comment type="subcellular location">
    <subcellularLocation>
        <location evidence="1">Nucleus</location>
        <location evidence="1">Nucleolus</location>
    </subcellularLocation>
</comment>
<dbReference type="FunFam" id="3.30.1370.10:FF:000048">
    <property type="entry name" value="RNA-binding protein PNO1 isoform X2"/>
    <property type="match status" value="1"/>
</dbReference>
<feature type="region of interest" description="Disordered" evidence="5">
    <location>
        <begin position="249"/>
        <end position="304"/>
    </location>
</feature>
<dbReference type="CDD" id="cd22391">
    <property type="entry name" value="KH-I_PNO1_rpt1"/>
    <property type="match status" value="1"/>
</dbReference>
<dbReference type="InterPro" id="IPR004087">
    <property type="entry name" value="KH_dom"/>
</dbReference>
<feature type="compositionally biased region" description="Acidic residues" evidence="5">
    <location>
        <begin position="501"/>
        <end position="529"/>
    </location>
</feature>
<dbReference type="Proteomes" id="UP000466442">
    <property type="component" value="Unassembled WGS sequence"/>
</dbReference>
<feature type="region of interest" description="Disordered" evidence="5">
    <location>
        <begin position="684"/>
        <end position="725"/>
    </location>
</feature>
<dbReference type="InterPro" id="IPR055212">
    <property type="entry name" value="KH-I_PNO1_first"/>
</dbReference>
<feature type="compositionally biased region" description="Basic and acidic residues" evidence="5">
    <location>
        <begin position="553"/>
        <end position="571"/>
    </location>
</feature>
<evidence type="ECO:0000256" key="2">
    <source>
        <dbReference type="ARBA" id="ARBA00007515"/>
    </source>
</evidence>
<feature type="region of interest" description="Disordered" evidence="5">
    <location>
        <begin position="599"/>
        <end position="645"/>
    </location>
</feature>
<evidence type="ECO:0000256" key="4">
    <source>
        <dbReference type="ARBA" id="ARBA00023242"/>
    </source>
</evidence>
<evidence type="ECO:0000256" key="1">
    <source>
        <dbReference type="ARBA" id="ARBA00004604"/>
    </source>
</evidence>
<feature type="compositionally biased region" description="Basic and acidic residues" evidence="5">
    <location>
        <begin position="700"/>
        <end position="709"/>
    </location>
</feature>
<feature type="compositionally biased region" description="Acidic residues" evidence="5">
    <location>
        <begin position="272"/>
        <end position="287"/>
    </location>
</feature>
<keyword evidence="8" id="KW-1185">Reference proteome</keyword>
<dbReference type="InterPro" id="IPR055211">
    <property type="entry name" value="KH_PNO1_2nd"/>
</dbReference>
<evidence type="ECO:0000259" key="6">
    <source>
        <dbReference type="SMART" id="SM00322"/>
    </source>
</evidence>
<protein>
    <recommendedName>
        <fullName evidence="6">K Homology domain-containing protein</fullName>
    </recommendedName>
</protein>
<reference evidence="7" key="1">
    <citation type="journal article" date="2021" name="Mol. Ecol. Resour.">
        <title>Apolygus lucorum genome provides insights into omnivorousness and mesophyll feeding.</title>
        <authorList>
            <person name="Liu Y."/>
            <person name="Liu H."/>
            <person name="Wang H."/>
            <person name="Huang T."/>
            <person name="Liu B."/>
            <person name="Yang B."/>
            <person name="Yin L."/>
            <person name="Li B."/>
            <person name="Zhang Y."/>
            <person name="Zhang S."/>
            <person name="Jiang F."/>
            <person name="Zhang X."/>
            <person name="Ren Y."/>
            <person name="Wang B."/>
            <person name="Wang S."/>
            <person name="Lu Y."/>
            <person name="Wu K."/>
            <person name="Fan W."/>
            <person name="Wang G."/>
        </authorList>
    </citation>
    <scope>NUCLEOTIDE SEQUENCE</scope>
    <source>
        <strain evidence="7">12Hb</strain>
    </source>
</reference>
<dbReference type="PANTHER" id="PTHR12826:SF13">
    <property type="entry name" value="RNA-BINDING PROTEIN PNO1"/>
    <property type="match status" value="1"/>
</dbReference>
<feature type="region of interest" description="Disordered" evidence="5">
    <location>
        <begin position="1"/>
        <end position="47"/>
    </location>
</feature>
<dbReference type="Pfam" id="PF22891">
    <property type="entry name" value="KH_PNO1_2nd"/>
    <property type="match status" value="1"/>
</dbReference>
<feature type="compositionally biased region" description="Basic residues" evidence="5">
    <location>
        <begin position="689"/>
        <end position="699"/>
    </location>
</feature>
<keyword evidence="4" id="KW-0539">Nucleus</keyword>
<dbReference type="OrthoDB" id="1932641at2759"/>
<feature type="compositionally biased region" description="Basic residues" evidence="5">
    <location>
        <begin position="444"/>
        <end position="453"/>
    </location>
</feature>